<proteinExistence type="predicted"/>
<dbReference type="CDD" id="cd05930">
    <property type="entry name" value="A_NRPS"/>
    <property type="match status" value="1"/>
</dbReference>
<dbReference type="InterPro" id="IPR009081">
    <property type="entry name" value="PP-bd_ACP"/>
</dbReference>
<dbReference type="InterPro" id="IPR029063">
    <property type="entry name" value="SAM-dependent_MTases_sf"/>
</dbReference>
<dbReference type="Pfam" id="PF00668">
    <property type="entry name" value="Condensation"/>
    <property type="match status" value="2"/>
</dbReference>
<dbReference type="InterPro" id="IPR014030">
    <property type="entry name" value="Ketoacyl_synth_N"/>
</dbReference>
<dbReference type="SMART" id="SM00825">
    <property type="entry name" value="PKS_KS"/>
    <property type="match status" value="1"/>
</dbReference>
<dbReference type="SUPFAM" id="SSF56801">
    <property type="entry name" value="Acetyl-CoA synthetase-like"/>
    <property type="match status" value="1"/>
</dbReference>
<dbReference type="Gene3D" id="1.10.1200.10">
    <property type="entry name" value="ACP-like"/>
    <property type="match status" value="2"/>
</dbReference>
<dbReference type="SUPFAM" id="SSF47336">
    <property type="entry name" value="ACP-like"/>
    <property type="match status" value="2"/>
</dbReference>
<evidence type="ECO:0000256" key="1">
    <source>
        <dbReference type="ARBA" id="ARBA00001957"/>
    </source>
</evidence>
<organism evidence="7 8">
    <name type="scientific">Virgibacillus chiguensis</name>
    <dbReference type="NCBI Taxonomy" id="411959"/>
    <lineage>
        <taxon>Bacteria</taxon>
        <taxon>Bacillati</taxon>
        <taxon>Bacillota</taxon>
        <taxon>Bacilli</taxon>
        <taxon>Bacillales</taxon>
        <taxon>Bacillaceae</taxon>
        <taxon>Virgibacillus</taxon>
    </lineage>
</organism>
<dbReference type="InterPro" id="IPR023213">
    <property type="entry name" value="CAT-like_dom_sf"/>
</dbReference>
<dbReference type="Pfam" id="PF02801">
    <property type="entry name" value="Ketoacyl-synt_C"/>
    <property type="match status" value="1"/>
</dbReference>
<dbReference type="PROSITE" id="PS52004">
    <property type="entry name" value="KS3_2"/>
    <property type="match status" value="1"/>
</dbReference>
<dbReference type="CDD" id="cd02440">
    <property type="entry name" value="AdoMet_MTases"/>
    <property type="match status" value="1"/>
</dbReference>
<dbReference type="InterPro" id="IPR001242">
    <property type="entry name" value="Condensation_dom"/>
</dbReference>
<dbReference type="Pfam" id="PF00501">
    <property type="entry name" value="AMP-binding"/>
    <property type="match status" value="2"/>
</dbReference>
<evidence type="ECO:0000313" key="8">
    <source>
        <dbReference type="Proteomes" id="UP000184079"/>
    </source>
</evidence>
<dbReference type="SUPFAM" id="SSF53901">
    <property type="entry name" value="Thiolase-like"/>
    <property type="match status" value="1"/>
</dbReference>
<dbReference type="GO" id="GO:0016747">
    <property type="term" value="F:acyltransferase activity, transferring groups other than amino-acyl groups"/>
    <property type="evidence" value="ECO:0007669"/>
    <property type="project" value="InterPro"/>
</dbReference>
<evidence type="ECO:0000259" key="6">
    <source>
        <dbReference type="PROSITE" id="PS52004"/>
    </source>
</evidence>
<dbReference type="Gene3D" id="1.10.1240.100">
    <property type="match status" value="1"/>
</dbReference>
<dbReference type="InterPro" id="IPR000873">
    <property type="entry name" value="AMP-dep_synth/lig_dom"/>
</dbReference>
<name>A0A1M5X9G9_9BACI</name>
<accession>A0A1M5X9G9</accession>
<dbReference type="Gene3D" id="3.40.50.150">
    <property type="entry name" value="Vaccinia Virus protein VP39"/>
    <property type="match status" value="1"/>
</dbReference>
<dbReference type="InterPro" id="IPR036736">
    <property type="entry name" value="ACP-like_sf"/>
</dbReference>
<dbReference type="Pfam" id="PF00109">
    <property type="entry name" value="ketoacyl-synt"/>
    <property type="match status" value="1"/>
</dbReference>
<dbReference type="PROSITE" id="PS00098">
    <property type="entry name" value="THIOLASE_1"/>
    <property type="match status" value="1"/>
</dbReference>
<dbReference type="CDD" id="cd19531">
    <property type="entry name" value="LCL_NRPS-like"/>
    <property type="match status" value="1"/>
</dbReference>
<dbReference type="InterPro" id="IPR041698">
    <property type="entry name" value="Methyltransf_25"/>
</dbReference>
<dbReference type="Pfam" id="PF00550">
    <property type="entry name" value="PP-binding"/>
    <property type="match status" value="2"/>
</dbReference>
<evidence type="ECO:0000259" key="5">
    <source>
        <dbReference type="PROSITE" id="PS50075"/>
    </source>
</evidence>
<dbReference type="InterPro" id="IPR020845">
    <property type="entry name" value="AMP-binding_CS"/>
</dbReference>
<dbReference type="Gene3D" id="3.40.50.12780">
    <property type="entry name" value="N-terminal domain of ligase-like"/>
    <property type="match status" value="1"/>
</dbReference>
<dbReference type="Gene3D" id="3.30.559.10">
    <property type="entry name" value="Chloramphenicol acetyltransferase-like domain"/>
    <property type="match status" value="2"/>
</dbReference>
<evidence type="ECO:0000256" key="4">
    <source>
        <dbReference type="ARBA" id="ARBA00022679"/>
    </source>
</evidence>
<dbReference type="Pfam" id="PF13649">
    <property type="entry name" value="Methyltransf_25"/>
    <property type="match status" value="1"/>
</dbReference>
<dbReference type="Gene3D" id="3.40.50.980">
    <property type="match status" value="1"/>
</dbReference>
<sequence>MSKLKPLILNLLKEKEISKNAAKEIIQSVNEISETTVQNVDRKVAIIGISSELPGAKTFDDFWEVLMNQDDKITELNDSRKSLCNNFIKNNQERLEISSEKPFWDAAWLDDIEKFEPEFFGITEAEAKVMDPQQRRFLQIAYNCFEDAGYAGDRMKGSNTGVYLSAAMTNYAESFLEYTPLSVPGNVPAFIASRLSYIFDLKGPSYVVNSTCASSMLAIHEACVGLMNNDCDTALVGGVNIFPFPINSNKLFMNAAGIMSEQQKSKPFDNSANGIGRGEGVISLLLKPLDKALEDRDHIHAVISASKVNNDGTSAGITAPNPKAHADLLQGAWKLAGITPEQLDYIETHGTGTYLGDPIEIKGIEEVIERYTNRKQFIPIGSVKGNIGHLLDGAAGLSGIIKAIHVMKRGVVPPTVNMLEPNEHIDFVDSPVFIPTTPYYLRENKYDEAPIRTGISCFGFNGTNVHIVLEEPPNIDYNIQQITDGHKKYVLPISAKTTESLEKIINRYAFIDESEYHLQNIAFTLCTGREHHVHRLAIIASNTKEFVEICKDLSTTDFENWTKIICQVNVEDDLLQLAESYVDGGKCSWHKQFGNITINKVSLPTYSFYEKSYWTNSLINHKHDHDTYQRSNLEEIIHVAENILEITHIKKEDSFISVGGNSLSGLQFISRLKSKFKSEIEMEDLFTSFAEIEQKIFKTDVTSMKDVPRVMVNEDKLFPVSYGQKRLSIIDQITEQKMVYNTPFVFKVAGPINNNKFKKTFDLLSIRHEMLRTIFVRSESETKQKVLDKPNYLYEFKDFALYKNAEANAFAQIDKWKETPYDLEKGPLIRVLVYKISDNESIFSLMMHHIIMDGWSLAILSDELFTLYNSDNKVMDELQKIENTYIDYTIWQHQLIASETFEEHEKYWLNKFTDDLPVTEIVGDKIRPNIFEFTGKLKKFSFSSSQARRLREYASKEESTLYMLLVSSIFKLINSMTGQEDMVIGSPISGRFNEALEKIVGLFTNTIPVRVNYNSKDDFCTLLSSVKEVLLEDFQHQDYPFNLLVEKLQLPRDASRSPIFNINVALQNFKFKNTETHLDSYELTPILTAHKTTKWDLEFEFVEMPDGELICNIEYYDKIYSDEFIDTLINNYHTILDDILNGEQIIDYNIVDHGNSIKGKTVHTKYSFIEMIQESANKYPNHVAIEDENGTVSYQELLHISRGIASELQNMDYPITSTLIITENNRYTIMSILASLLANVTFVPISPDTPKSKIESIVKQTNAECILTVKNFYSLTNKILYESKDIRVVKILDSDKLEESAIGEKSELMDESLWNFFAEEQKTDIGASGWNSSYTGEPFSDVEMDEYVTNAVSKILDLLPNHSKVLEIGCGSGLTTFSLAAHVDSYIATDLSPSIINRNRNKAKEEDINHIDFRVAKAHEINYKGKDVDAVIINSVVHCFPNYDYLKIVLKNAVESLKEGGFVFLGDLLHLDKNKDFLSSLRTYKENHPNRNTKLDWETDLFVNDFILENIVKDIDADVELISSNKTYTIPNELNQYRFDVIIKIKKKNTGVKGKSLNRMLGKTSVLESNASSLDKTVSGKPAYVLFTSGSTGIPKGVVISRKNLNNYLTWAKRYYSNERLLNMPLFTSISVDLTITSMFLPLLTGGKILSCEGEIDQKFEKLTNIREKISIKGTPKQIKLLIENKKELPDIQNFILGGEALDVSLCREIYSRFPNSRIFNEYGPTEATVGTIIHEVTKEDFVSSYIPIGIPIQNTSIYIVDNQGNLAPPHAIGEIVLSGESVALGYLGNKKLTREKFVPNTIEYLQPGYIYKTGDIGQILPNGEVVCFGRKDNMVKLRGHRVELEEIERYLRDLPTVQDAAVRLHTNSNQDERLCAYLVTNREINQTEIDKLLLQNIPETLLPSHYEKLDSIPVTTSGKVDRASLPKPRIKKFSDDTEHDLELTNLEKELLEIMKSILGDEEVGVNSDFFRVGGDSIKALRLISRAKERNIPIRINQIFNLRTVRKIAKESSKQYLQSENRHIEAKEIHLAPMQKWFFEQSFTHPHYWNLLMTVELPKDVNLETLQNAFRCIISKNESLVTWFDLTDHEPRAFVEPDLANNFQLVSKDFRTISKEKLKKEMEKVQFTLQHEFKFGKELPIKGLVSLTNSQPLLTLFVHHLVVDGISWRVLMDELERTYSDMLAGKDINRVFVEPFSSWVNRLRNINVSKEDTAYWDNLNIDHVHPLCVTPVREDYIFSERYHTISKIDRDKTTLILGAKNINEDFRTDAMIVTAFSKAFMKVFGERDILFNFEGHGRNDTKIDLDLSNTIGWFTTMYPLLVSSNSESISLLKSVNESIANTGSGISYMVARWFQERKSLKKINSNILVNYLGEFDNDIGTHNNISNEKERLFKYAEDLPQAPAIHPDNKLNYLLEINIYVLNGQFTISLETDQEKISKSEADLLIANFRGYMDELVDGVKNVQRV</sequence>
<keyword evidence="4" id="KW-0808">Transferase</keyword>
<dbReference type="InterPro" id="IPR020615">
    <property type="entry name" value="Thiolase_acyl_enz_int_AS"/>
</dbReference>
<dbReference type="EMBL" id="FQXD01000023">
    <property type="protein sequence ID" value="SHH96441.1"/>
    <property type="molecule type" value="Genomic_DNA"/>
</dbReference>
<dbReference type="CDD" id="cd00833">
    <property type="entry name" value="PKS"/>
    <property type="match status" value="1"/>
</dbReference>
<dbReference type="OrthoDB" id="9765680at2"/>
<protein>
    <submittedName>
        <fullName evidence="7">Amino acid adenylation domain-containing protein</fullName>
    </submittedName>
</protein>
<dbReference type="Pfam" id="PF22621">
    <property type="entry name" value="CurL-like_PKS_C"/>
    <property type="match status" value="1"/>
</dbReference>
<feature type="domain" description="Ketosynthase family 3 (KS3)" evidence="6">
    <location>
        <begin position="41"/>
        <end position="471"/>
    </location>
</feature>
<dbReference type="GO" id="GO:0008610">
    <property type="term" value="P:lipid biosynthetic process"/>
    <property type="evidence" value="ECO:0007669"/>
    <property type="project" value="UniProtKB-ARBA"/>
</dbReference>
<dbReference type="PROSITE" id="PS00012">
    <property type="entry name" value="PHOSPHOPANTETHEINE"/>
    <property type="match status" value="1"/>
</dbReference>
<evidence type="ECO:0000313" key="7">
    <source>
        <dbReference type="EMBL" id="SHH96441.1"/>
    </source>
</evidence>
<dbReference type="PROSITE" id="PS50075">
    <property type="entry name" value="CARRIER"/>
    <property type="match status" value="1"/>
</dbReference>
<dbReference type="SUPFAM" id="SSF53335">
    <property type="entry name" value="S-adenosyl-L-methionine-dependent methyltransferases"/>
    <property type="match status" value="1"/>
</dbReference>
<dbReference type="RefSeq" id="WP_073012998.1">
    <property type="nucleotide sequence ID" value="NZ_FQXD01000023.1"/>
</dbReference>
<gene>
    <name evidence="7" type="ORF">SAMN05421807_12329</name>
</gene>
<dbReference type="PROSITE" id="PS00455">
    <property type="entry name" value="AMP_BINDING"/>
    <property type="match status" value="1"/>
</dbReference>
<evidence type="ECO:0000256" key="3">
    <source>
        <dbReference type="ARBA" id="ARBA00022553"/>
    </source>
</evidence>
<feature type="domain" description="Carrier" evidence="5">
    <location>
        <begin position="1942"/>
        <end position="2016"/>
    </location>
</feature>
<keyword evidence="3" id="KW-0597">Phosphoprotein</keyword>
<dbReference type="Gene3D" id="3.30.559.30">
    <property type="entry name" value="Nonribosomal peptide synthetase, condensation domain"/>
    <property type="match status" value="2"/>
</dbReference>
<dbReference type="Proteomes" id="UP000184079">
    <property type="component" value="Unassembled WGS sequence"/>
</dbReference>
<keyword evidence="2" id="KW-0596">Phosphopantetheine</keyword>
<evidence type="ECO:0000256" key="2">
    <source>
        <dbReference type="ARBA" id="ARBA00022450"/>
    </source>
</evidence>
<dbReference type="InterPro" id="IPR042099">
    <property type="entry name" value="ANL_N_sf"/>
</dbReference>
<dbReference type="InterPro" id="IPR006162">
    <property type="entry name" value="Ppantetheine_attach_site"/>
</dbReference>
<dbReference type="InterPro" id="IPR020841">
    <property type="entry name" value="PKS_Beta-ketoAc_synthase_dom"/>
</dbReference>
<dbReference type="InterPro" id="IPR016039">
    <property type="entry name" value="Thiolase-like"/>
</dbReference>
<keyword evidence="8" id="KW-1185">Reference proteome</keyword>
<dbReference type="Gene3D" id="3.40.47.10">
    <property type="match status" value="1"/>
</dbReference>
<dbReference type="PANTHER" id="PTHR45398:SF1">
    <property type="entry name" value="ENZYME, PUTATIVE (JCVI)-RELATED"/>
    <property type="match status" value="1"/>
</dbReference>
<reference evidence="8" key="1">
    <citation type="submission" date="2016-11" db="EMBL/GenBank/DDBJ databases">
        <authorList>
            <person name="Varghese N."/>
            <person name="Submissions S."/>
        </authorList>
    </citation>
    <scope>NUCLEOTIDE SEQUENCE [LARGE SCALE GENOMIC DNA]</scope>
    <source>
        <strain evidence="8">CGMCC 1.6496</strain>
    </source>
</reference>
<dbReference type="PANTHER" id="PTHR45398">
    <property type="match status" value="1"/>
</dbReference>
<dbReference type="InterPro" id="IPR014031">
    <property type="entry name" value="Ketoacyl_synth_C"/>
</dbReference>
<dbReference type="SUPFAM" id="SSF52777">
    <property type="entry name" value="CoA-dependent acyltransferases"/>
    <property type="match status" value="4"/>
</dbReference>
<dbReference type="InterPro" id="IPR045851">
    <property type="entry name" value="AMP-bd_C_sf"/>
</dbReference>
<comment type="cofactor">
    <cofactor evidence="1">
        <name>pantetheine 4'-phosphate</name>
        <dbReference type="ChEBI" id="CHEBI:47942"/>
    </cofactor>
</comment>
<dbReference type="Gene3D" id="3.30.300.30">
    <property type="match status" value="1"/>
</dbReference>